<dbReference type="GO" id="GO:0000731">
    <property type="term" value="P:DNA synthesis involved in DNA repair"/>
    <property type="evidence" value="ECO:0007669"/>
    <property type="project" value="TreeGrafter"/>
</dbReference>
<dbReference type="InterPro" id="IPR021886">
    <property type="entry name" value="MgsA_C"/>
</dbReference>
<dbReference type="FunFam" id="1.20.272.10:FF:000001">
    <property type="entry name" value="Putative AAA family ATPase"/>
    <property type="match status" value="1"/>
</dbReference>
<dbReference type="GO" id="GO:0005524">
    <property type="term" value="F:ATP binding"/>
    <property type="evidence" value="ECO:0007669"/>
    <property type="project" value="UniProtKB-KW"/>
</dbReference>
<dbReference type="PANTHER" id="PTHR13779">
    <property type="entry name" value="WERNER HELICASE-INTERACTING PROTEIN 1 FAMILY MEMBER"/>
    <property type="match status" value="1"/>
</dbReference>
<comment type="similarity">
    <text evidence="1">Belongs to the AAA ATPase family. RarA/MGS1/WRNIP1 subfamily.</text>
</comment>
<proteinExistence type="inferred from homology"/>
<dbReference type="CDD" id="cd00009">
    <property type="entry name" value="AAA"/>
    <property type="match status" value="1"/>
</dbReference>
<evidence type="ECO:0000256" key="3">
    <source>
        <dbReference type="ARBA" id="ARBA00022840"/>
    </source>
</evidence>
<feature type="domain" description="AAA+ ATPase" evidence="4">
    <location>
        <begin position="38"/>
        <end position="150"/>
    </location>
</feature>
<organism evidence="5 6">
    <name type="scientific">Candidatus Onthovivens merdipullorum</name>
    <dbReference type="NCBI Taxonomy" id="2840889"/>
    <lineage>
        <taxon>Bacteria</taxon>
        <taxon>Bacillati</taxon>
        <taxon>Bacillota</taxon>
        <taxon>Bacilli</taxon>
        <taxon>Bacillales</taxon>
        <taxon>Candidatus Onthovivens</taxon>
    </lineage>
</organism>
<accession>A0A9D9GXK6</accession>
<dbReference type="PANTHER" id="PTHR13779:SF7">
    <property type="entry name" value="ATPASE WRNIP1"/>
    <property type="match status" value="1"/>
</dbReference>
<dbReference type="EMBL" id="JADIMY010000077">
    <property type="protein sequence ID" value="MBO8427643.1"/>
    <property type="molecule type" value="Genomic_DNA"/>
</dbReference>
<name>A0A9D9GXK6_9BACL</name>
<evidence type="ECO:0000313" key="5">
    <source>
        <dbReference type="EMBL" id="MBO8427643.1"/>
    </source>
</evidence>
<dbReference type="Gene3D" id="1.10.3710.10">
    <property type="entry name" value="DNA polymerase III clamp loader subunits, C-terminal domain"/>
    <property type="match status" value="1"/>
</dbReference>
<dbReference type="Gene3D" id="3.40.50.300">
    <property type="entry name" value="P-loop containing nucleotide triphosphate hydrolases"/>
    <property type="match status" value="1"/>
</dbReference>
<keyword evidence="3" id="KW-0067">ATP-binding</keyword>
<dbReference type="SMART" id="SM00382">
    <property type="entry name" value="AAA"/>
    <property type="match status" value="1"/>
</dbReference>
<evidence type="ECO:0000256" key="2">
    <source>
        <dbReference type="ARBA" id="ARBA00022741"/>
    </source>
</evidence>
<sequence length="420" mass="47195">MLKPLAFRVRPVTLKDIIGQDHLVGEKGFLTNSVKRKLPLSMILYGPPGTGKTTIAMCYANDLGIPYIKLNAVASNKKDLEDAINKAKLNPPYLLIIDEVHRINKDKQDILLPYIEDGTICLVGATTANPYISINKAIRSRCHLLEVKKLEEFCILFGLKMAISSPNGLDNKIDIDEESLKFIAKTSNGDMRFALNYLEVLSLTFNEEKIDLEKVKSITKVSNIQMDKNEDDHYNAVSALQKSIRGSDVDAALYYLARLCAANDLESIARRLVITAYEDIGLANPNACLRTKIAIDVAREVGFPEAVIPLSDAVIDLALSPKSKAGANSIYKALDCVNKMPLDVLDYLKYTPVNTLEIDKYPYDRPDLWNKIQYLPELIKNETFYEPSNNSQYEKVLNENYKKLKQIVRSSNLRKLKSSK</sequence>
<dbReference type="InterPro" id="IPR051314">
    <property type="entry name" value="AAA_ATPase_RarA/MGS1/WRNIP1"/>
</dbReference>
<dbReference type="InterPro" id="IPR008921">
    <property type="entry name" value="DNA_pol3_clamp-load_cplx_C"/>
</dbReference>
<dbReference type="Pfam" id="PF12002">
    <property type="entry name" value="MgsA_C"/>
    <property type="match status" value="1"/>
</dbReference>
<dbReference type="GO" id="GO:0008047">
    <property type="term" value="F:enzyme activator activity"/>
    <property type="evidence" value="ECO:0007669"/>
    <property type="project" value="TreeGrafter"/>
</dbReference>
<dbReference type="InterPro" id="IPR003959">
    <property type="entry name" value="ATPase_AAA_core"/>
</dbReference>
<evidence type="ECO:0000313" key="6">
    <source>
        <dbReference type="Proteomes" id="UP000823613"/>
    </source>
</evidence>
<dbReference type="Gene3D" id="1.20.272.10">
    <property type="match status" value="1"/>
</dbReference>
<dbReference type="InterPro" id="IPR027417">
    <property type="entry name" value="P-loop_NTPase"/>
</dbReference>
<keyword evidence="2" id="KW-0547">Nucleotide-binding</keyword>
<gene>
    <name evidence="5" type="ORF">IAC58_03725</name>
</gene>
<dbReference type="GO" id="GO:0006261">
    <property type="term" value="P:DNA-templated DNA replication"/>
    <property type="evidence" value="ECO:0007669"/>
    <property type="project" value="TreeGrafter"/>
</dbReference>
<dbReference type="Proteomes" id="UP000823613">
    <property type="component" value="Unassembled WGS sequence"/>
</dbReference>
<dbReference type="SUPFAM" id="SSF48019">
    <property type="entry name" value="post-AAA+ oligomerization domain-like"/>
    <property type="match status" value="1"/>
</dbReference>
<reference evidence="5" key="1">
    <citation type="submission" date="2020-10" db="EMBL/GenBank/DDBJ databases">
        <authorList>
            <person name="Gilroy R."/>
        </authorList>
    </citation>
    <scope>NUCLEOTIDE SEQUENCE</scope>
    <source>
        <strain evidence="5">11159</strain>
    </source>
</reference>
<evidence type="ECO:0000256" key="1">
    <source>
        <dbReference type="ARBA" id="ARBA00008959"/>
    </source>
</evidence>
<dbReference type="Pfam" id="PF00004">
    <property type="entry name" value="AAA"/>
    <property type="match status" value="1"/>
</dbReference>
<evidence type="ECO:0000259" key="4">
    <source>
        <dbReference type="SMART" id="SM00382"/>
    </source>
</evidence>
<dbReference type="InterPro" id="IPR032423">
    <property type="entry name" value="AAA_assoc_2"/>
</dbReference>
<dbReference type="Gene3D" id="1.10.8.60">
    <property type="match status" value="1"/>
</dbReference>
<dbReference type="CDD" id="cd18139">
    <property type="entry name" value="HLD_clamp_RarA"/>
    <property type="match status" value="1"/>
</dbReference>
<protein>
    <submittedName>
        <fullName evidence="5">Replication-associated recombination protein A</fullName>
    </submittedName>
</protein>
<comment type="caution">
    <text evidence="5">The sequence shown here is derived from an EMBL/GenBank/DDBJ whole genome shotgun (WGS) entry which is preliminary data.</text>
</comment>
<dbReference type="AlphaFoldDB" id="A0A9D9GXK6"/>
<dbReference type="GO" id="GO:0017116">
    <property type="term" value="F:single-stranded DNA helicase activity"/>
    <property type="evidence" value="ECO:0007669"/>
    <property type="project" value="TreeGrafter"/>
</dbReference>
<dbReference type="SUPFAM" id="SSF52540">
    <property type="entry name" value="P-loop containing nucleoside triphosphate hydrolases"/>
    <property type="match status" value="1"/>
</dbReference>
<dbReference type="InterPro" id="IPR003593">
    <property type="entry name" value="AAA+_ATPase"/>
</dbReference>
<dbReference type="Pfam" id="PF16193">
    <property type="entry name" value="AAA_assoc_2"/>
    <property type="match status" value="1"/>
</dbReference>
<dbReference type="GO" id="GO:0003677">
    <property type="term" value="F:DNA binding"/>
    <property type="evidence" value="ECO:0007669"/>
    <property type="project" value="InterPro"/>
</dbReference>
<reference evidence="5" key="2">
    <citation type="journal article" date="2021" name="PeerJ">
        <title>Extensive microbial diversity within the chicken gut microbiome revealed by metagenomics and culture.</title>
        <authorList>
            <person name="Gilroy R."/>
            <person name="Ravi A."/>
            <person name="Getino M."/>
            <person name="Pursley I."/>
            <person name="Horton D.L."/>
            <person name="Alikhan N.F."/>
            <person name="Baker D."/>
            <person name="Gharbi K."/>
            <person name="Hall N."/>
            <person name="Watson M."/>
            <person name="Adriaenssens E.M."/>
            <person name="Foster-Nyarko E."/>
            <person name="Jarju S."/>
            <person name="Secka A."/>
            <person name="Antonio M."/>
            <person name="Oren A."/>
            <person name="Chaudhuri R.R."/>
            <person name="La Ragione R."/>
            <person name="Hildebrand F."/>
            <person name="Pallen M.J."/>
        </authorList>
    </citation>
    <scope>NUCLEOTIDE SEQUENCE</scope>
    <source>
        <strain evidence="5">11159</strain>
    </source>
</reference>
<dbReference type="GO" id="GO:0016887">
    <property type="term" value="F:ATP hydrolysis activity"/>
    <property type="evidence" value="ECO:0007669"/>
    <property type="project" value="InterPro"/>
</dbReference>